<dbReference type="CDD" id="cd18784">
    <property type="entry name" value="ABC_6TM_ABCB9_like"/>
    <property type="match status" value="1"/>
</dbReference>
<reference evidence="10 11" key="1">
    <citation type="submission" date="2021-04" db="EMBL/GenBank/DDBJ databases">
        <authorList>
            <person name="Bliznina A."/>
        </authorList>
    </citation>
    <scope>NUCLEOTIDE SEQUENCE [LARGE SCALE GENOMIC DNA]</scope>
</reference>
<dbReference type="InterPro" id="IPR011527">
    <property type="entry name" value="ABC1_TM_dom"/>
</dbReference>
<feature type="domain" description="ABC transmembrane type-1" evidence="9">
    <location>
        <begin position="190"/>
        <end position="472"/>
    </location>
</feature>
<name>A0ABN7SLK0_OIKDI</name>
<dbReference type="InterPro" id="IPR039421">
    <property type="entry name" value="Type_1_exporter"/>
</dbReference>
<dbReference type="Pfam" id="PF00005">
    <property type="entry name" value="ABC_tran"/>
    <property type="match status" value="1"/>
</dbReference>
<sequence length="788" mass="87788">MEAQEPEKKYEFEEEWIQYQGVWTQVISLKREEPNVPKEKSNIDKSKLMFHSQMKQKHYIIDKLGLYEHPRLILMGHSIGARMMLDCIHENTLLAIGLTPTIERMAITPRGKDLTPHFNSYIQGLFNLQYLGDPNESSTDSNDNDQEPLLAEGEDEGELKAKFVWKRKYGACEAIGRLLSEACPDLHVIVLAFVALFIAAGSDLFNPWFIGKIINDIVVNQDVESFKRNIFIIILVTISTGVATGCRSGLFTLVMARMTLRLRTKLFRQVIKQETSFFDSVRTGDITNRFSADCSKMVDTLSLNINIFLRSMVTIVGSIVLMVKLSWELSLLTVIGLPFGFILGRYYGHMWRVLQEKIQDTLADAGSAAEEAFGNIRTVRSFANESGESDVYEEKCQLVYTWMRTKAWYMGGYMSGNILISNGLAAATLWYGGHLILEDRISGDTLIPFVLYQLSLGNAIGSIGAVYTGLMEAVGSAERVFQLMDRQAAIDLSEGEHAPAKIEGKIEFRNVKFNYPTRPKQPVLQGLSFTAPQGKVTALVGASGGGKSSIVSLITRLYERNDGDILLDGVDVRKYTHESLHRLVTVVQQEPVLFARSIQKNILYGPFEVDDVDEAIENATKMASAHEFILNMADKFDTQCGEKGQQLSGGQKQRIAIARSLVRKPCVLILDEATSALDAASEKIVQAALDRIQQEANMTIILIAHRLSTVKNADQIVVINQGNVVETGNHDELMTKNNHYAKLVAAQLAESGQNSPQKTLIKEKVVYKRVVTNSSSQKDYDISPGTSA</sequence>
<dbReference type="Gene3D" id="3.40.50.300">
    <property type="entry name" value="P-loop containing nucleotide triphosphate hydrolases"/>
    <property type="match status" value="1"/>
</dbReference>
<evidence type="ECO:0000256" key="2">
    <source>
        <dbReference type="ARBA" id="ARBA00022692"/>
    </source>
</evidence>
<proteinExistence type="predicted"/>
<dbReference type="InterPro" id="IPR017871">
    <property type="entry name" value="ABC_transporter-like_CS"/>
</dbReference>
<dbReference type="SUPFAM" id="SSF52540">
    <property type="entry name" value="P-loop containing nucleoside triphosphate hydrolases"/>
    <property type="match status" value="1"/>
</dbReference>
<dbReference type="InterPro" id="IPR003593">
    <property type="entry name" value="AAA+_ATPase"/>
</dbReference>
<dbReference type="PROSITE" id="PS00211">
    <property type="entry name" value="ABC_TRANSPORTER_1"/>
    <property type="match status" value="1"/>
</dbReference>
<gene>
    <name evidence="10" type="ORF">OKIOD_LOCUS8388</name>
</gene>
<evidence type="ECO:0000313" key="10">
    <source>
        <dbReference type="EMBL" id="CAG5100075.1"/>
    </source>
</evidence>
<dbReference type="PANTHER" id="PTHR43394">
    <property type="entry name" value="ATP-DEPENDENT PERMEASE MDL1, MITOCHONDRIAL"/>
    <property type="match status" value="1"/>
</dbReference>
<dbReference type="InterPro" id="IPR003439">
    <property type="entry name" value="ABC_transporter-like_ATP-bd"/>
</dbReference>
<evidence type="ECO:0000256" key="3">
    <source>
        <dbReference type="ARBA" id="ARBA00022741"/>
    </source>
</evidence>
<organism evidence="10 11">
    <name type="scientific">Oikopleura dioica</name>
    <name type="common">Tunicate</name>
    <dbReference type="NCBI Taxonomy" id="34765"/>
    <lineage>
        <taxon>Eukaryota</taxon>
        <taxon>Metazoa</taxon>
        <taxon>Chordata</taxon>
        <taxon>Tunicata</taxon>
        <taxon>Appendicularia</taxon>
        <taxon>Copelata</taxon>
        <taxon>Oikopleuridae</taxon>
        <taxon>Oikopleura</taxon>
    </lineage>
</organism>
<evidence type="ECO:0000259" key="9">
    <source>
        <dbReference type="PROSITE" id="PS50929"/>
    </source>
</evidence>
<dbReference type="PANTHER" id="PTHR43394:SF19">
    <property type="entry name" value="ABC TRANSPORTER B FAMILY"/>
    <property type="match status" value="1"/>
</dbReference>
<dbReference type="EMBL" id="OU015569">
    <property type="protein sequence ID" value="CAG5100075.1"/>
    <property type="molecule type" value="Genomic_DNA"/>
</dbReference>
<keyword evidence="2 7" id="KW-0812">Transmembrane</keyword>
<protein>
    <submittedName>
        <fullName evidence="10">Oidioi.mRNA.OKI2018_I69.XSR.g16830.t1.cds</fullName>
    </submittedName>
</protein>
<dbReference type="PROSITE" id="PS50929">
    <property type="entry name" value="ABC_TM1F"/>
    <property type="match status" value="1"/>
</dbReference>
<evidence type="ECO:0000256" key="4">
    <source>
        <dbReference type="ARBA" id="ARBA00022840"/>
    </source>
</evidence>
<keyword evidence="6 7" id="KW-0472">Membrane</keyword>
<keyword evidence="4" id="KW-0067">ATP-binding</keyword>
<dbReference type="InterPro" id="IPR036640">
    <property type="entry name" value="ABC1_TM_sf"/>
</dbReference>
<evidence type="ECO:0000256" key="1">
    <source>
        <dbReference type="ARBA" id="ARBA00004141"/>
    </source>
</evidence>
<dbReference type="InterPro" id="IPR030254">
    <property type="entry name" value="ABCB9_6-TMD"/>
</dbReference>
<evidence type="ECO:0000259" key="8">
    <source>
        <dbReference type="PROSITE" id="PS50893"/>
    </source>
</evidence>
<accession>A0ABN7SLK0</accession>
<feature type="transmembrane region" description="Helical" evidence="7">
    <location>
        <begin position="186"/>
        <end position="210"/>
    </location>
</feature>
<keyword evidence="3" id="KW-0547">Nucleotide-binding</keyword>
<feature type="transmembrane region" description="Helical" evidence="7">
    <location>
        <begin position="407"/>
        <end position="430"/>
    </location>
</feature>
<dbReference type="SUPFAM" id="SSF90123">
    <property type="entry name" value="ABC transporter transmembrane region"/>
    <property type="match status" value="1"/>
</dbReference>
<comment type="subcellular location">
    <subcellularLocation>
        <location evidence="1">Membrane</location>
        <topology evidence="1">Multi-pass membrane protein</topology>
    </subcellularLocation>
</comment>
<feature type="transmembrane region" description="Helical" evidence="7">
    <location>
        <begin position="230"/>
        <end position="256"/>
    </location>
</feature>
<dbReference type="InterPro" id="IPR027417">
    <property type="entry name" value="P-loop_NTPase"/>
</dbReference>
<evidence type="ECO:0000256" key="5">
    <source>
        <dbReference type="ARBA" id="ARBA00022989"/>
    </source>
</evidence>
<dbReference type="Pfam" id="PF10230">
    <property type="entry name" value="LIDHydrolase"/>
    <property type="match status" value="1"/>
</dbReference>
<keyword evidence="5 7" id="KW-1133">Transmembrane helix</keyword>
<feature type="domain" description="ABC transporter" evidence="8">
    <location>
        <begin position="506"/>
        <end position="746"/>
    </location>
</feature>
<dbReference type="CDD" id="cd03249">
    <property type="entry name" value="ABC_MTABC3_MDL1_MDL2"/>
    <property type="match status" value="1"/>
</dbReference>
<keyword evidence="11" id="KW-1185">Reference proteome</keyword>
<evidence type="ECO:0000313" key="11">
    <source>
        <dbReference type="Proteomes" id="UP001158576"/>
    </source>
</evidence>
<dbReference type="Gene3D" id="1.20.1560.10">
    <property type="entry name" value="ABC transporter type 1, transmembrane domain"/>
    <property type="match status" value="1"/>
</dbReference>
<dbReference type="Pfam" id="PF00664">
    <property type="entry name" value="ABC_membrane"/>
    <property type="match status" value="1"/>
</dbReference>
<evidence type="ECO:0000256" key="6">
    <source>
        <dbReference type="ARBA" id="ARBA00023136"/>
    </source>
</evidence>
<dbReference type="SMART" id="SM00382">
    <property type="entry name" value="AAA"/>
    <property type="match status" value="1"/>
</dbReference>
<feature type="transmembrane region" description="Helical" evidence="7">
    <location>
        <begin position="329"/>
        <end position="348"/>
    </location>
</feature>
<dbReference type="PROSITE" id="PS50893">
    <property type="entry name" value="ABC_TRANSPORTER_2"/>
    <property type="match status" value="1"/>
</dbReference>
<dbReference type="InterPro" id="IPR019363">
    <property type="entry name" value="LDAH"/>
</dbReference>
<evidence type="ECO:0000256" key="7">
    <source>
        <dbReference type="SAM" id="Phobius"/>
    </source>
</evidence>
<dbReference type="Proteomes" id="UP001158576">
    <property type="component" value="Chromosome XSR"/>
</dbReference>
<feature type="transmembrane region" description="Helical" evidence="7">
    <location>
        <begin position="305"/>
        <end position="323"/>
    </location>
</feature>